<proteinExistence type="predicted"/>
<evidence type="ECO:0000313" key="2">
    <source>
        <dbReference type="Proteomes" id="UP000033636"/>
    </source>
</evidence>
<sequence>MTVALEARAKAKQTLALTSNYAAAYAAKAADVDVIAVYPITPQTTIVEKISEFVDEGELRAQLIHVESEHSAMSAVVGAAAAGARTFTATSSQGLELMHEVLHIASGLRLPIVMAVPARALSAPISIHGDYSDVMNTRDTGWITLIAASAQEVYDSIIQAYRIAESVLLPVMVAYDGFLMSHTTEAVELNDEEEVRKWLPRRLDRPNLLTPEKPITMGAFAMPDYYYEIKYQVQEALLGSLDKVVEADREYGKAFGRSYGIVQSYRLEDADYIVVAYGGASWGNAREAVDEARRRGIKAGALRLRVWRPYPAEEVAKALAGVKAFAVVDRAIAFGAPAGGPVYIDTVTALRMRGIDTPGLSVIHGIGQRSMFVEDFVKVFEMLKDGERNKTVYMGLKL</sequence>
<dbReference type="Proteomes" id="UP000033636">
    <property type="component" value="Unassembled WGS sequence"/>
</dbReference>
<accession>A0ACC6V025</accession>
<name>A0ACC6V025_9CREN</name>
<reference evidence="1" key="1">
    <citation type="submission" date="2024-07" db="EMBL/GenBank/DDBJ databases">
        <title>Metagenome and Metagenome-Assembled Genomes of Archaea from a hot spring from the geothermal field of Los Azufres, Mexico.</title>
        <authorList>
            <person name="Marin-Paredes R."/>
            <person name="Martinez-Romero E."/>
            <person name="Servin-Garciduenas L.E."/>
        </authorList>
    </citation>
    <scope>NUCLEOTIDE SEQUENCE</scope>
</reference>
<comment type="caution">
    <text evidence="1">The sequence shown here is derived from an EMBL/GenBank/DDBJ whole genome shotgun (WGS) entry which is preliminary data.</text>
</comment>
<organism evidence="1 2">
    <name type="scientific">Thermoproteus sp. AZ2</name>
    <dbReference type="NCBI Taxonomy" id="1609232"/>
    <lineage>
        <taxon>Archaea</taxon>
        <taxon>Thermoproteota</taxon>
        <taxon>Thermoprotei</taxon>
        <taxon>Thermoproteales</taxon>
        <taxon>Thermoproteaceae</taxon>
        <taxon>Thermoproteus</taxon>
    </lineage>
</organism>
<evidence type="ECO:0000313" key="1">
    <source>
        <dbReference type="EMBL" id="MFB6490335.1"/>
    </source>
</evidence>
<gene>
    <name evidence="1" type="ORF">TU35_003650</name>
</gene>
<protein>
    <submittedName>
        <fullName evidence="1">Ferredoxin oxidoreductase</fullName>
    </submittedName>
</protein>
<dbReference type="EMBL" id="JZWT02000007">
    <property type="protein sequence ID" value="MFB6490335.1"/>
    <property type="molecule type" value="Genomic_DNA"/>
</dbReference>